<evidence type="ECO:0000313" key="1">
    <source>
        <dbReference type="EMBL" id="ULP34660.1"/>
    </source>
</evidence>
<accession>A0ABY3U8D7</accession>
<evidence type="ECO:0000313" key="2">
    <source>
        <dbReference type="Proteomes" id="UP001055159"/>
    </source>
</evidence>
<gene>
    <name evidence="1" type="ORF">MJO55_15065</name>
</gene>
<protein>
    <submittedName>
        <fullName evidence="1">Uncharacterized protein</fullName>
    </submittedName>
</protein>
<reference evidence="1" key="1">
    <citation type="submission" date="2022-08" db="EMBL/GenBank/DDBJ databases">
        <title>Whole genome sequencing of non-tuberculosis mycobacteria type-strains.</title>
        <authorList>
            <person name="Igarashi Y."/>
            <person name="Osugi A."/>
            <person name="Mitarai S."/>
        </authorList>
    </citation>
    <scope>NUCLEOTIDE SEQUENCE</scope>
    <source>
        <strain evidence="1">JCM 16372</strain>
    </source>
</reference>
<dbReference type="EMBL" id="CP092427">
    <property type="protein sequence ID" value="ULP34660.1"/>
    <property type="molecule type" value="Genomic_DNA"/>
</dbReference>
<dbReference type="Proteomes" id="UP001055159">
    <property type="component" value="Chromosome"/>
</dbReference>
<name>A0ABY3U8D7_9MYCO</name>
<proteinExistence type="predicted"/>
<sequence>MATVEQVDKARAVQAPVVSRIDEITVPVRMRAQKRLEHRAGRGVENRCDVVTSTAAHPYEGALVSLPAQIVQRLPGDVLAFSRTLVDVAFHEILRVF</sequence>
<organism evidence="1 2">
    <name type="scientific">Mycolicibacterium rufum</name>
    <dbReference type="NCBI Taxonomy" id="318424"/>
    <lineage>
        <taxon>Bacteria</taxon>
        <taxon>Bacillati</taxon>
        <taxon>Actinomycetota</taxon>
        <taxon>Actinomycetes</taxon>
        <taxon>Mycobacteriales</taxon>
        <taxon>Mycobacteriaceae</taxon>
        <taxon>Mycolicibacterium</taxon>
    </lineage>
</organism>
<keyword evidence="2" id="KW-1185">Reference proteome</keyword>